<dbReference type="EMBL" id="JBHSCR010000005">
    <property type="protein sequence ID" value="MFC4348034.1"/>
    <property type="molecule type" value="Genomic_DNA"/>
</dbReference>
<comment type="subcellular location">
    <subcellularLocation>
        <location evidence="2 14">Cell inner membrane</location>
        <topology evidence="2 14">Multi-pass membrane protein</topology>
    </subcellularLocation>
</comment>
<evidence type="ECO:0000256" key="3">
    <source>
        <dbReference type="ARBA" id="ARBA00005745"/>
    </source>
</evidence>
<keyword evidence="9" id="KW-0106">Calcium</keyword>
<keyword evidence="12 15" id="KW-0472">Membrane</keyword>
<evidence type="ECO:0000256" key="9">
    <source>
        <dbReference type="ARBA" id="ARBA00022837"/>
    </source>
</evidence>
<dbReference type="InterPro" id="IPR042094">
    <property type="entry name" value="T2SS_GspF_sf"/>
</dbReference>
<comment type="similarity">
    <text evidence="3 14">Belongs to the GSP F family.</text>
</comment>
<keyword evidence="10" id="KW-0653">Protein transport</keyword>
<evidence type="ECO:0000313" key="17">
    <source>
        <dbReference type="EMBL" id="MFC4348034.1"/>
    </source>
</evidence>
<feature type="domain" description="Type II secretion system protein GspF" evidence="16">
    <location>
        <begin position="76"/>
        <end position="198"/>
    </location>
</feature>
<evidence type="ECO:0000256" key="14">
    <source>
        <dbReference type="RuleBase" id="RU003923"/>
    </source>
</evidence>
<dbReference type="PRINTS" id="PR00812">
    <property type="entry name" value="BCTERIALGSPF"/>
</dbReference>
<evidence type="ECO:0000256" key="15">
    <source>
        <dbReference type="SAM" id="Phobius"/>
    </source>
</evidence>
<accession>A0ABV8UBL1</accession>
<gene>
    <name evidence="17" type="primary">gspF</name>
    <name evidence="17" type="ORF">ACFO5Q_09280</name>
</gene>
<evidence type="ECO:0000256" key="6">
    <source>
        <dbReference type="ARBA" id="ARBA00022519"/>
    </source>
</evidence>
<dbReference type="PANTHER" id="PTHR30012:SF0">
    <property type="entry name" value="TYPE II SECRETION SYSTEM PROTEIN F-RELATED"/>
    <property type="match status" value="1"/>
</dbReference>
<dbReference type="Gene3D" id="1.20.81.30">
    <property type="entry name" value="Type II secretion system (T2SS), domain F"/>
    <property type="match status" value="2"/>
</dbReference>
<dbReference type="Pfam" id="PF00482">
    <property type="entry name" value="T2SSF"/>
    <property type="match status" value="2"/>
</dbReference>
<reference evidence="18" key="1">
    <citation type="journal article" date="2019" name="Int. J. Syst. Evol. Microbiol.">
        <title>The Global Catalogue of Microorganisms (GCM) 10K type strain sequencing project: providing services to taxonomists for standard genome sequencing and annotation.</title>
        <authorList>
            <consortium name="The Broad Institute Genomics Platform"/>
            <consortium name="The Broad Institute Genome Sequencing Center for Infectious Disease"/>
            <person name="Wu L."/>
            <person name="Ma J."/>
        </authorList>
    </citation>
    <scope>NUCLEOTIDE SEQUENCE [LARGE SCALE GENOMIC DNA]</scope>
    <source>
        <strain evidence="18">CGMCC 1.15304</strain>
    </source>
</reference>
<keyword evidence="18" id="KW-1185">Reference proteome</keyword>
<evidence type="ECO:0000256" key="13">
    <source>
        <dbReference type="ARBA" id="ARBA00030750"/>
    </source>
</evidence>
<evidence type="ECO:0000313" key="18">
    <source>
        <dbReference type="Proteomes" id="UP001595776"/>
    </source>
</evidence>
<keyword evidence="11 15" id="KW-1133">Transmembrane helix</keyword>
<dbReference type="Proteomes" id="UP001595776">
    <property type="component" value="Unassembled WGS sequence"/>
</dbReference>
<evidence type="ECO:0000256" key="2">
    <source>
        <dbReference type="ARBA" id="ARBA00004429"/>
    </source>
</evidence>
<dbReference type="InterPro" id="IPR011850">
    <property type="entry name" value="T2SS_GspF"/>
</dbReference>
<keyword evidence="8" id="KW-0479">Metal-binding</keyword>
<keyword evidence="4 14" id="KW-0813">Transport</keyword>
<feature type="domain" description="Type II secretion system protein GspF" evidence="16">
    <location>
        <begin position="278"/>
        <end position="400"/>
    </location>
</feature>
<sequence length="410" mass="43288">MQAYDYTALDGAGKSRRGTITADGEGDARQRLMAKALYPTDLRPARGGKAGAEGGIRLTQFLRTEKISQKDLALLTRQLATMVQAASPVEEALAALAQQAEKPATRNVITRVRANVMEGMRLSAAMGLESATFDTLFCAMVAAGEASGDLGTVLARIADHREKAQETKAKVQSALIYPAVLMTVAAGVVTALMIFVVPKVVAQFDSFGSDLPMLTQIVVGVSNFLTSYGLWLLLGLVLLVVGSVLALRRPPVRLSVHGALLRLPLVGKLVRAVNGARFARAFGTLVQGGSPVLEAMTAATQTVKNAQIRMRLDAAGTQVREGKGVAAALKAVDGLPPMLGYMAAAGERSGQLGLMLHKSADYLESEFDGFTKSALSLLEPMIVIFMGGIVGAIVLSIMLPILRLNSLVLM</sequence>
<evidence type="ECO:0000256" key="1">
    <source>
        <dbReference type="ARBA" id="ARBA00002684"/>
    </source>
</evidence>
<protein>
    <recommendedName>
        <fullName evidence="13">General secretion pathway protein F</fullName>
    </recommendedName>
</protein>
<keyword evidence="7 14" id="KW-0812">Transmembrane</keyword>
<feature type="transmembrane region" description="Helical" evidence="15">
    <location>
        <begin position="382"/>
        <end position="402"/>
    </location>
</feature>
<dbReference type="RefSeq" id="WP_068151751.1">
    <property type="nucleotide sequence ID" value="NZ_JBHSCR010000005.1"/>
</dbReference>
<evidence type="ECO:0000256" key="10">
    <source>
        <dbReference type="ARBA" id="ARBA00022927"/>
    </source>
</evidence>
<keyword evidence="5" id="KW-1003">Cell membrane</keyword>
<dbReference type="InterPro" id="IPR018076">
    <property type="entry name" value="T2SS_GspF_dom"/>
</dbReference>
<dbReference type="InterPro" id="IPR001992">
    <property type="entry name" value="T2SS_GspF/T4SS_PilC_CS"/>
</dbReference>
<evidence type="ECO:0000256" key="5">
    <source>
        <dbReference type="ARBA" id="ARBA00022475"/>
    </source>
</evidence>
<evidence type="ECO:0000256" key="4">
    <source>
        <dbReference type="ARBA" id="ARBA00022448"/>
    </source>
</evidence>
<comment type="caution">
    <text evidence="17">The sequence shown here is derived from an EMBL/GenBank/DDBJ whole genome shotgun (WGS) entry which is preliminary data.</text>
</comment>
<feature type="transmembrane region" description="Helical" evidence="15">
    <location>
        <begin position="175"/>
        <end position="197"/>
    </location>
</feature>
<organism evidence="17 18">
    <name type="scientific">Kordiimonas lipolytica</name>
    <dbReference type="NCBI Taxonomy" id="1662421"/>
    <lineage>
        <taxon>Bacteria</taxon>
        <taxon>Pseudomonadati</taxon>
        <taxon>Pseudomonadota</taxon>
        <taxon>Alphaproteobacteria</taxon>
        <taxon>Kordiimonadales</taxon>
        <taxon>Kordiimonadaceae</taxon>
        <taxon>Kordiimonas</taxon>
    </lineage>
</organism>
<evidence type="ECO:0000256" key="12">
    <source>
        <dbReference type="ARBA" id="ARBA00023136"/>
    </source>
</evidence>
<evidence type="ECO:0000256" key="8">
    <source>
        <dbReference type="ARBA" id="ARBA00022723"/>
    </source>
</evidence>
<dbReference type="InterPro" id="IPR003004">
    <property type="entry name" value="GspF/PilC"/>
</dbReference>
<evidence type="ECO:0000256" key="11">
    <source>
        <dbReference type="ARBA" id="ARBA00022989"/>
    </source>
</evidence>
<dbReference type="PANTHER" id="PTHR30012">
    <property type="entry name" value="GENERAL SECRETION PATHWAY PROTEIN"/>
    <property type="match status" value="1"/>
</dbReference>
<feature type="transmembrane region" description="Helical" evidence="15">
    <location>
        <begin position="228"/>
        <end position="247"/>
    </location>
</feature>
<dbReference type="NCBIfam" id="TIGR02120">
    <property type="entry name" value="GspF"/>
    <property type="match status" value="1"/>
</dbReference>
<evidence type="ECO:0000256" key="7">
    <source>
        <dbReference type="ARBA" id="ARBA00022692"/>
    </source>
</evidence>
<name>A0ABV8UBL1_9PROT</name>
<keyword evidence="6" id="KW-0997">Cell inner membrane</keyword>
<comment type="function">
    <text evidence="1">Component of the type II secretion system inner membrane complex required for the energy-dependent secretion of extracellular factors such as proteases and toxins from the periplasm.</text>
</comment>
<dbReference type="PROSITE" id="PS00874">
    <property type="entry name" value="T2SP_F"/>
    <property type="match status" value="1"/>
</dbReference>
<proteinExistence type="inferred from homology"/>
<evidence type="ECO:0000259" key="16">
    <source>
        <dbReference type="Pfam" id="PF00482"/>
    </source>
</evidence>